<comment type="caution">
    <text evidence="3">The sequence shown here is derived from an EMBL/GenBank/DDBJ whole genome shotgun (WGS) entry which is preliminary data.</text>
</comment>
<dbReference type="EMBL" id="LLZU01000038">
    <property type="protein sequence ID" value="KRV47197.1"/>
    <property type="molecule type" value="Genomic_DNA"/>
</dbReference>
<dbReference type="Pfam" id="PF07811">
    <property type="entry name" value="TadE"/>
    <property type="match status" value="1"/>
</dbReference>
<dbReference type="STRING" id="76728.AQ490_09605"/>
<dbReference type="Proteomes" id="UP000050867">
    <property type="component" value="Unassembled WGS sequence"/>
</dbReference>
<feature type="signal peptide" evidence="1">
    <location>
        <begin position="1"/>
        <end position="20"/>
    </location>
</feature>
<dbReference type="eggNOG" id="ENOG5034AS9">
    <property type="taxonomic scope" value="Bacteria"/>
</dbReference>
<dbReference type="AlphaFoldDB" id="A0A0T6LM78"/>
<proteinExistence type="predicted"/>
<keyword evidence="1" id="KW-0732">Signal</keyword>
<organism evidence="3 4">
    <name type="scientific">Wenjunlia vitaminophila</name>
    <name type="common">Streptomyces vitaminophilus</name>
    <dbReference type="NCBI Taxonomy" id="76728"/>
    <lineage>
        <taxon>Bacteria</taxon>
        <taxon>Bacillati</taxon>
        <taxon>Actinomycetota</taxon>
        <taxon>Actinomycetes</taxon>
        <taxon>Kitasatosporales</taxon>
        <taxon>Streptomycetaceae</taxon>
        <taxon>Wenjunlia</taxon>
    </lineage>
</organism>
<gene>
    <name evidence="3" type="ORF">AQ490_09605</name>
</gene>
<evidence type="ECO:0000259" key="2">
    <source>
        <dbReference type="Pfam" id="PF07811"/>
    </source>
</evidence>
<reference evidence="3 4" key="1">
    <citation type="submission" date="2015-10" db="EMBL/GenBank/DDBJ databases">
        <title>Draft genome sequence of pyrrolomycin-producing Streptomyces vitaminophilus.</title>
        <authorList>
            <person name="Graham D.E."/>
            <person name="Mahan K.M."/>
            <person name="Klingeman D.M."/>
            <person name="Hettich R.L."/>
            <person name="Parry R.J."/>
        </authorList>
    </citation>
    <scope>NUCLEOTIDE SEQUENCE [LARGE SCALE GENOMIC DNA]</scope>
    <source>
        <strain evidence="3 4">ATCC 31673</strain>
    </source>
</reference>
<feature type="domain" description="TadE-like" evidence="2">
    <location>
        <begin position="1"/>
        <end position="33"/>
    </location>
</feature>
<dbReference type="InterPro" id="IPR012495">
    <property type="entry name" value="TadE-like_dom"/>
</dbReference>
<protein>
    <submittedName>
        <fullName evidence="3">Septum formation initiator</fullName>
    </submittedName>
</protein>
<evidence type="ECO:0000313" key="3">
    <source>
        <dbReference type="EMBL" id="KRV47197.1"/>
    </source>
</evidence>
<name>A0A0T6LM78_WENVI</name>
<accession>A0A0T6LM78</accession>
<evidence type="ECO:0000313" key="4">
    <source>
        <dbReference type="Proteomes" id="UP000050867"/>
    </source>
</evidence>
<sequence>MPVLLLVALVGIQLGIVAHAASQAGTAARAAARTASQDVPGRSPQAAGTAAVSDWLRDDVTVDVETGEESVTATASIDIPSVIPGIGGFGPVHRTAHLPKE</sequence>
<feature type="chain" id="PRO_5006670491" evidence="1">
    <location>
        <begin position="21"/>
        <end position="101"/>
    </location>
</feature>
<evidence type="ECO:0000256" key="1">
    <source>
        <dbReference type="SAM" id="SignalP"/>
    </source>
</evidence>
<keyword evidence="4" id="KW-1185">Reference proteome</keyword>